<keyword evidence="1" id="KW-0472">Membrane</keyword>
<dbReference type="Proteomes" id="UP001165060">
    <property type="component" value="Unassembled WGS sequence"/>
</dbReference>
<proteinExistence type="predicted"/>
<feature type="transmembrane region" description="Helical" evidence="1">
    <location>
        <begin position="12"/>
        <end position="32"/>
    </location>
</feature>
<evidence type="ECO:0000313" key="3">
    <source>
        <dbReference type="EMBL" id="GMI30499.1"/>
    </source>
</evidence>
<protein>
    <recommendedName>
        <fullName evidence="2">Serine aminopeptidase S33 domain-containing protein</fullName>
    </recommendedName>
</protein>
<evidence type="ECO:0000259" key="2">
    <source>
        <dbReference type="Pfam" id="PF12146"/>
    </source>
</evidence>
<sequence>MSWLMSKVSTVFRTGVYTFSTAAALGLMALYVKQDNLLYHPSIGEMSLSPGDNPHGYRSPADMGIPFENLDIVCADGVHIHSWLLLHPDSLSAHRPTILFFHGNAGNIGYRLPNAQRMYKLGWNVLQVEYRGFGDSQNADQSSGRYNKDAVPSEPGLKMDAEASLQAMLNHAQIDNSKLFLFGRSLGGAVAFHLAEHCRKTGVPLAGLIVENTFTSIAGMVDVLMPLVAPLKGLILRIGWDSSQIVGGISTPVLYMAGGRDELVPHAHMKELHALSSKASLKSELHIVPSGTHNDTWMRGGEEYWRVFARFMQECAALEGAGAGEAVAVGVPMDGDTTGGGSADGAAIPIMKTFFFDSKKNE</sequence>
<dbReference type="InterPro" id="IPR029058">
    <property type="entry name" value="AB_hydrolase_fold"/>
</dbReference>
<gene>
    <name evidence="3" type="ORF">TeGR_g5097</name>
</gene>
<dbReference type="InterPro" id="IPR022742">
    <property type="entry name" value="Hydrolase_4"/>
</dbReference>
<feature type="domain" description="Serine aminopeptidase S33" evidence="2">
    <location>
        <begin position="94"/>
        <end position="231"/>
    </location>
</feature>
<keyword evidence="1" id="KW-0812">Transmembrane</keyword>
<dbReference type="PANTHER" id="PTHR12277">
    <property type="entry name" value="ALPHA/BETA HYDROLASE DOMAIN-CONTAINING PROTEIN"/>
    <property type="match status" value="1"/>
</dbReference>
<accession>A0ABQ6MPU5</accession>
<evidence type="ECO:0000256" key="1">
    <source>
        <dbReference type="SAM" id="Phobius"/>
    </source>
</evidence>
<dbReference type="PANTHER" id="PTHR12277:SF81">
    <property type="entry name" value="PROTEIN ABHD13"/>
    <property type="match status" value="1"/>
</dbReference>
<keyword evidence="4" id="KW-1185">Reference proteome</keyword>
<name>A0ABQ6MPU5_9STRA</name>
<dbReference type="EMBL" id="BRYB01004412">
    <property type="protein sequence ID" value="GMI30499.1"/>
    <property type="molecule type" value="Genomic_DNA"/>
</dbReference>
<dbReference type="SUPFAM" id="SSF53474">
    <property type="entry name" value="alpha/beta-Hydrolases"/>
    <property type="match status" value="1"/>
</dbReference>
<comment type="caution">
    <text evidence="3">The sequence shown here is derived from an EMBL/GenBank/DDBJ whole genome shotgun (WGS) entry which is preliminary data.</text>
</comment>
<keyword evidence="1" id="KW-1133">Transmembrane helix</keyword>
<reference evidence="3 4" key="1">
    <citation type="journal article" date="2023" name="Commun. Biol.">
        <title>Genome analysis of Parmales, the sister group of diatoms, reveals the evolutionary specialization of diatoms from phago-mixotrophs to photoautotrophs.</title>
        <authorList>
            <person name="Ban H."/>
            <person name="Sato S."/>
            <person name="Yoshikawa S."/>
            <person name="Yamada K."/>
            <person name="Nakamura Y."/>
            <person name="Ichinomiya M."/>
            <person name="Sato N."/>
            <person name="Blanc-Mathieu R."/>
            <person name="Endo H."/>
            <person name="Kuwata A."/>
            <person name="Ogata H."/>
        </authorList>
    </citation>
    <scope>NUCLEOTIDE SEQUENCE [LARGE SCALE GENOMIC DNA]</scope>
</reference>
<dbReference type="Pfam" id="PF12146">
    <property type="entry name" value="Hydrolase_4"/>
    <property type="match status" value="1"/>
</dbReference>
<evidence type="ECO:0000313" key="4">
    <source>
        <dbReference type="Proteomes" id="UP001165060"/>
    </source>
</evidence>
<dbReference type="Gene3D" id="3.40.50.1820">
    <property type="entry name" value="alpha/beta hydrolase"/>
    <property type="match status" value="1"/>
</dbReference>
<organism evidence="3 4">
    <name type="scientific">Tetraparma gracilis</name>
    <dbReference type="NCBI Taxonomy" id="2962635"/>
    <lineage>
        <taxon>Eukaryota</taxon>
        <taxon>Sar</taxon>
        <taxon>Stramenopiles</taxon>
        <taxon>Ochrophyta</taxon>
        <taxon>Bolidophyceae</taxon>
        <taxon>Parmales</taxon>
        <taxon>Triparmaceae</taxon>
        <taxon>Tetraparma</taxon>
    </lineage>
</organism>